<gene>
    <name evidence="3" type="ORF">CCS01_05555</name>
</gene>
<dbReference type="Gene3D" id="2.30.110.10">
    <property type="entry name" value="Electron Transport, Fmn-binding Protein, Chain A"/>
    <property type="match status" value="1"/>
</dbReference>
<protein>
    <recommendedName>
        <fullName evidence="2">Pyridoxamine 5'-phosphate oxidase N-terminal domain-containing protein</fullName>
    </recommendedName>
</protein>
<feature type="domain" description="Pyridoxamine 5'-phosphate oxidase N-terminal" evidence="2">
    <location>
        <begin position="14"/>
        <end position="129"/>
    </location>
</feature>
<dbReference type="Pfam" id="PF01243">
    <property type="entry name" value="PNPOx_N"/>
    <property type="match status" value="1"/>
</dbReference>
<sequence length="132" mass="14474">MADIPAGFLDLLTQKKAFASLATIQPDGSPQVTPVWFDYTNGVIRVNTAKGRVKARNLSKGAKVALSIMDPDNAYRYIQIRGTVTNETVDGADAHIDSLAKKYIGQDTYPWRGPNETRVMYEITPSATHTMG</sequence>
<dbReference type="OrthoDB" id="2664130at2"/>
<dbReference type="InterPro" id="IPR019920">
    <property type="entry name" value="F420-binding_dom_put"/>
</dbReference>
<dbReference type="AlphaFoldDB" id="A0A2S6NLD7"/>
<evidence type="ECO:0000259" key="2">
    <source>
        <dbReference type="Pfam" id="PF01243"/>
    </source>
</evidence>
<organism evidence="3 4">
    <name type="scientific">Rhodopila globiformis</name>
    <name type="common">Rhodopseudomonas globiformis</name>
    <dbReference type="NCBI Taxonomy" id="1071"/>
    <lineage>
        <taxon>Bacteria</taxon>
        <taxon>Pseudomonadati</taxon>
        <taxon>Pseudomonadota</taxon>
        <taxon>Alphaproteobacteria</taxon>
        <taxon>Acetobacterales</taxon>
        <taxon>Acetobacteraceae</taxon>
        <taxon>Rhodopila</taxon>
    </lineage>
</organism>
<keyword evidence="1" id="KW-0560">Oxidoreductase</keyword>
<dbReference type="GO" id="GO:0005829">
    <property type="term" value="C:cytosol"/>
    <property type="evidence" value="ECO:0007669"/>
    <property type="project" value="TreeGrafter"/>
</dbReference>
<reference evidence="3 4" key="1">
    <citation type="journal article" date="2018" name="Arch. Microbiol.">
        <title>New insights into the metabolic potential of the phototrophic purple bacterium Rhodopila globiformis DSM 161(T) from its draft genome sequence and evidence for a vanadium-dependent nitrogenase.</title>
        <authorList>
            <person name="Imhoff J.F."/>
            <person name="Rahn T."/>
            <person name="Kunzel S."/>
            <person name="Neulinger S.C."/>
        </authorList>
    </citation>
    <scope>NUCLEOTIDE SEQUENCE [LARGE SCALE GENOMIC DNA]</scope>
    <source>
        <strain evidence="3 4">DSM 161</strain>
    </source>
</reference>
<dbReference type="SUPFAM" id="SSF50475">
    <property type="entry name" value="FMN-binding split barrel"/>
    <property type="match status" value="1"/>
</dbReference>
<accession>A0A2S6NLD7</accession>
<keyword evidence="4" id="KW-1185">Reference proteome</keyword>
<dbReference type="GO" id="GO:0070967">
    <property type="term" value="F:coenzyme F420 binding"/>
    <property type="evidence" value="ECO:0007669"/>
    <property type="project" value="TreeGrafter"/>
</dbReference>
<dbReference type="RefSeq" id="WP_104517854.1">
    <property type="nucleotide sequence ID" value="NZ_NHRY01000061.1"/>
</dbReference>
<comment type="caution">
    <text evidence="3">The sequence shown here is derived from an EMBL/GenBank/DDBJ whole genome shotgun (WGS) entry which is preliminary data.</text>
</comment>
<dbReference type="EMBL" id="NHRY01000061">
    <property type="protein sequence ID" value="PPQ36159.1"/>
    <property type="molecule type" value="Genomic_DNA"/>
</dbReference>
<name>A0A2S6NLD7_RHOGL</name>
<evidence type="ECO:0000256" key="1">
    <source>
        <dbReference type="ARBA" id="ARBA00023002"/>
    </source>
</evidence>
<dbReference type="PANTHER" id="PTHR35176:SF6">
    <property type="entry name" value="HEME OXYGENASE HI_0854-RELATED"/>
    <property type="match status" value="1"/>
</dbReference>
<evidence type="ECO:0000313" key="4">
    <source>
        <dbReference type="Proteomes" id="UP000239724"/>
    </source>
</evidence>
<dbReference type="InterPro" id="IPR052019">
    <property type="entry name" value="F420H2_bilvrd_red/Heme_oxyg"/>
</dbReference>
<dbReference type="PANTHER" id="PTHR35176">
    <property type="entry name" value="HEME OXYGENASE HI_0854-RELATED"/>
    <property type="match status" value="1"/>
</dbReference>
<proteinExistence type="predicted"/>
<dbReference type="InterPro" id="IPR012349">
    <property type="entry name" value="Split_barrel_FMN-bd"/>
</dbReference>
<dbReference type="InterPro" id="IPR011576">
    <property type="entry name" value="Pyridox_Oxase_N"/>
</dbReference>
<dbReference type="Proteomes" id="UP000239724">
    <property type="component" value="Unassembled WGS sequence"/>
</dbReference>
<dbReference type="NCBIfam" id="TIGR03618">
    <property type="entry name" value="Rv1155_F420"/>
    <property type="match status" value="1"/>
</dbReference>
<evidence type="ECO:0000313" key="3">
    <source>
        <dbReference type="EMBL" id="PPQ36159.1"/>
    </source>
</evidence>
<dbReference type="GO" id="GO:0016627">
    <property type="term" value="F:oxidoreductase activity, acting on the CH-CH group of donors"/>
    <property type="evidence" value="ECO:0007669"/>
    <property type="project" value="TreeGrafter"/>
</dbReference>